<gene>
    <name evidence="2" type="ORF">TSAR_016284</name>
</gene>
<dbReference type="EMBL" id="NNAY01000479">
    <property type="protein sequence ID" value="OXU28100.1"/>
    <property type="molecule type" value="Genomic_DNA"/>
</dbReference>
<accession>A0A232FC91</accession>
<evidence type="ECO:0000313" key="3">
    <source>
        <dbReference type="Proteomes" id="UP000215335"/>
    </source>
</evidence>
<reference evidence="2 3" key="1">
    <citation type="journal article" date="2017" name="Curr. Biol.">
        <title>The Evolution of Venom by Co-option of Single-Copy Genes.</title>
        <authorList>
            <person name="Martinson E.O."/>
            <person name="Mrinalini"/>
            <person name="Kelkar Y.D."/>
            <person name="Chang C.H."/>
            <person name="Werren J.H."/>
        </authorList>
    </citation>
    <scope>NUCLEOTIDE SEQUENCE [LARGE SCALE GENOMIC DNA]</scope>
    <source>
        <strain evidence="2 3">Alberta</strain>
        <tissue evidence="2">Whole body</tissue>
    </source>
</reference>
<keyword evidence="3" id="KW-1185">Reference proteome</keyword>
<dbReference type="AlphaFoldDB" id="A0A232FC91"/>
<name>A0A232FC91_9HYME</name>
<proteinExistence type="predicted"/>
<evidence type="ECO:0000313" key="2">
    <source>
        <dbReference type="EMBL" id="OXU28100.1"/>
    </source>
</evidence>
<dbReference type="Proteomes" id="UP000215335">
    <property type="component" value="Unassembled WGS sequence"/>
</dbReference>
<feature type="compositionally biased region" description="Basic and acidic residues" evidence="1">
    <location>
        <begin position="131"/>
        <end position="149"/>
    </location>
</feature>
<comment type="caution">
    <text evidence="2">The sequence shown here is derived from an EMBL/GenBank/DDBJ whole genome shotgun (WGS) entry which is preliminary data.</text>
</comment>
<protein>
    <submittedName>
        <fullName evidence="2">Uncharacterized protein</fullName>
    </submittedName>
</protein>
<evidence type="ECO:0000256" key="1">
    <source>
        <dbReference type="SAM" id="MobiDB-lite"/>
    </source>
</evidence>
<sequence>MSRERSRGFSHALAQLAMTEISHASPDAPAVDMLFCINSHSHCSCHLQRFPAKSTLSCSSFVVVDEIIEARNASTSRSPIISRDIIIVSINREAHNLDKFTLLDSNLTNFALGGQNILENLVESSPSGDGTRPESGGERNNSKNFEVIH</sequence>
<feature type="region of interest" description="Disordered" evidence="1">
    <location>
        <begin position="122"/>
        <end position="149"/>
    </location>
</feature>
<organism evidence="2 3">
    <name type="scientific">Trichomalopsis sarcophagae</name>
    <dbReference type="NCBI Taxonomy" id="543379"/>
    <lineage>
        <taxon>Eukaryota</taxon>
        <taxon>Metazoa</taxon>
        <taxon>Ecdysozoa</taxon>
        <taxon>Arthropoda</taxon>
        <taxon>Hexapoda</taxon>
        <taxon>Insecta</taxon>
        <taxon>Pterygota</taxon>
        <taxon>Neoptera</taxon>
        <taxon>Endopterygota</taxon>
        <taxon>Hymenoptera</taxon>
        <taxon>Apocrita</taxon>
        <taxon>Proctotrupomorpha</taxon>
        <taxon>Chalcidoidea</taxon>
        <taxon>Pteromalidae</taxon>
        <taxon>Pteromalinae</taxon>
        <taxon>Trichomalopsis</taxon>
    </lineage>
</organism>